<dbReference type="EMBL" id="QRTF01000022">
    <property type="protein sequence ID" value="RGQ47974.1"/>
    <property type="molecule type" value="Genomic_DNA"/>
</dbReference>
<dbReference type="EMBL" id="CVRS01000026">
    <property type="protein sequence ID" value="CRL33891.1"/>
    <property type="molecule type" value="Genomic_DNA"/>
</dbReference>
<evidence type="ECO:0000313" key="5">
    <source>
        <dbReference type="EMBL" id="RHC99894.1"/>
    </source>
</evidence>
<dbReference type="Proteomes" id="UP000049828">
    <property type="component" value="Unassembled WGS sequence"/>
</dbReference>
<accession>A0A0M6WFN0</accession>
<dbReference type="RefSeq" id="WP_007887082.1">
    <property type="nucleotide sequence ID" value="NZ_CAKZTK010000010.1"/>
</dbReference>
<dbReference type="Proteomes" id="UP000283738">
    <property type="component" value="Unassembled WGS sequence"/>
</dbReference>
<reference evidence="9 10" key="3">
    <citation type="submission" date="2018-08" db="EMBL/GenBank/DDBJ databases">
        <title>A genome reference for cultivated species of the human gut microbiota.</title>
        <authorList>
            <person name="Zou Y."/>
            <person name="Xue W."/>
            <person name="Luo G."/>
        </authorList>
    </citation>
    <scope>NUCLEOTIDE SEQUENCE [LARGE SCALE GENOMIC DNA]</scope>
    <source>
        <strain evidence="4 11">AF24-4</strain>
        <strain evidence="3 10">AF28-15</strain>
        <strain evidence="6 12">AM27-11</strain>
        <strain evidence="5 9">AM32-8LB</strain>
    </source>
</reference>
<dbReference type="EMBL" id="CYYR01000016">
    <property type="protein sequence ID" value="CUO14336.1"/>
    <property type="molecule type" value="Genomic_DNA"/>
</dbReference>
<evidence type="ECO:0000313" key="1">
    <source>
        <dbReference type="EMBL" id="CRL33891.1"/>
    </source>
</evidence>
<evidence type="ECO:0000313" key="10">
    <source>
        <dbReference type="Proteomes" id="UP000283738"/>
    </source>
</evidence>
<evidence type="ECO:0000313" key="9">
    <source>
        <dbReference type="Proteomes" id="UP000266391"/>
    </source>
</evidence>
<dbReference type="EMBL" id="QRUN01000025">
    <property type="protein sequence ID" value="RGR66227.1"/>
    <property type="molecule type" value="Genomic_DNA"/>
</dbReference>
<evidence type="ECO:0000313" key="12">
    <source>
        <dbReference type="Proteomes" id="UP000286271"/>
    </source>
</evidence>
<dbReference type="Proteomes" id="UP000286271">
    <property type="component" value="Unassembled WGS sequence"/>
</dbReference>
<dbReference type="Proteomes" id="UP000095395">
    <property type="component" value="Unassembled WGS sequence"/>
</dbReference>
<dbReference type="Proteomes" id="UP000266391">
    <property type="component" value="Unassembled WGS sequence"/>
</dbReference>
<evidence type="ECO:0000313" key="11">
    <source>
        <dbReference type="Proteomes" id="UP000285820"/>
    </source>
</evidence>
<name>A0A0M6WFN0_9FIRM</name>
<dbReference type="EMBL" id="QSKW01000013">
    <property type="protein sequence ID" value="RHE97199.1"/>
    <property type="molecule type" value="Genomic_DNA"/>
</dbReference>
<reference evidence="7" key="1">
    <citation type="submission" date="2015-05" db="EMBL/GenBank/DDBJ databases">
        <authorList>
            <consortium name="Pathogen Informatics"/>
        </authorList>
    </citation>
    <scope>NUCLEOTIDE SEQUENCE [LARGE SCALE GENOMIC DNA]</scope>
    <source>
        <strain evidence="2 8">2789STDY5608835</strain>
        <strain evidence="7">L1-83</strain>
    </source>
</reference>
<evidence type="ECO:0000313" key="3">
    <source>
        <dbReference type="EMBL" id="RGQ47974.1"/>
    </source>
</evidence>
<evidence type="ECO:0000313" key="2">
    <source>
        <dbReference type="EMBL" id="CUO14336.1"/>
    </source>
</evidence>
<evidence type="ECO:0000313" key="7">
    <source>
        <dbReference type="Proteomes" id="UP000049828"/>
    </source>
</evidence>
<dbReference type="OrthoDB" id="2055693at2"/>
<evidence type="ECO:0000313" key="4">
    <source>
        <dbReference type="EMBL" id="RGR66227.1"/>
    </source>
</evidence>
<dbReference type="AlphaFoldDB" id="A0A0M6WFN0"/>
<proteinExistence type="predicted"/>
<dbReference type="Proteomes" id="UP000285820">
    <property type="component" value="Unassembled WGS sequence"/>
</dbReference>
<dbReference type="GeneID" id="75160751"/>
<evidence type="ECO:0000313" key="8">
    <source>
        <dbReference type="Proteomes" id="UP000095395"/>
    </source>
</evidence>
<reference evidence="1" key="2">
    <citation type="submission" date="2015-05" db="EMBL/GenBank/DDBJ databases">
        <authorList>
            <person name="Wang D.B."/>
            <person name="Wang M."/>
        </authorList>
    </citation>
    <scope>NUCLEOTIDE SEQUENCE [LARGE SCALE GENOMIC DNA]</scope>
    <source>
        <strain evidence="1">L1-83</strain>
    </source>
</reference>
<organism evidence="1 7">
    <name type="scientific">Roseburia inulinivorans</name>
    <dbReference type="NCBI Taxonomy" id="360807"/>
    <lineage>
        <taxon>Bacteria</taxon>
        <taxon>Bacillati</taxon>
        <taxon>Bacillota</taxon>
        <taxon>Clostridia</taxon>
        <taxon>Lachnospirales</taxon>
        <taxon>Lachnospiraceae</taxon>
        <taxon>Roseburia</taxon>
    </lineage>
</organism>
<protein>
    <submittedName>
        <fullName evidence="3">Thioredoxin</fullName>
    </submittedName>
</protein>
<dbReference type="EMBL" id="QSIQ01000031">
    <property type="protein sequence ID" value="RHC99894.1"/>
    <property type="molecule type" value="Genomic_DNA"/>
</dbReference>
<keyword evidence="7" id="KW-1185">Reference proteome</keyword>
<evidence type="ECO:0000313" key="6">
    <source>
        <dbReference type="EMBL" id="RHE97199.1"/>
    </source>
</evidence>
<gene>
    <name evidence="6" type="ORF">DW707_09485</name>
    <name evidence="5" type="ORF">DW813_14575</name>
    <name evidence="4" type="ORF">DWY29_13640</name>
    <name evidence="3" type="ORF">DWY96_10490</name>
    <name evidence="2" type="ORF">ERS852392_02291</name>
    <name evidence="1" type="ORF">RIL183_13521</name>
</gene>
<sequence>MYTIDPAMSFGEVILYYEKYLTETKAEGKKPVSFLHFITGRY</sequence>